<keyword evidence="4 5" id="KW-0472">Membrane</keyword>
<comment type="subcellular location">
    <subcellularLocation>
        <location evidence="1">Membrane</location>
        <topology evidence="1">Multi-pass membrane protein</topology>
    </subcellularLocation>
</comment>
<evidence type="ECO:0000313" key="7">
    <source>
        <dbReference type="Proteomes" id="UP000483820"/>
    </source>
</evidence>
<protein>
    <recommendedName>
        <fullName evidence="8">Serpentine receptor class gamma</fullName>
    </recommendedName>
</protein>
<reference evidence="6 7" key="1">
    <citation type="submission" date="2019-12" db="EMBL/GenBank/DDBJ databases">
        <title>Chromosome-level assembly of the Caenorhabditis remanei genome.</title>
        <authorList>
            <person name="Teterina A.A."/>
            <person name="Willis J.H."/>
            <person name="Phillips P.C."/>
        </authorList>
    </citation>
    <scope>NUCLEOTIDE SEQUENCE [LARGE SCALE GENOMIC DNA]</scope>
    <source>
        <strain evidence="6 7">PX506</strain>
        <tissue evidence="6">Whole organism</tissue>
    </source>
</reference>
<dbReference type="CTD" id="9808161"/>
<name>A0A6A5GKG7_CAERE</name>
<accession>A0A6A5GKG7</accession>
<keyword evidence="3 5" id="KW-1133">Transmembrane helix</keyword>
<dbReference type="PANTHER" id="PTHR31627:SF14">
    <property type="entry name" value="SERPENTINE RECEPTOR, CLASS T-RELATED"/>
    <property type="match status" value="1"/>
</dbReference>
<keyword evidence="2 5" id="KW-0812">Transmembrane</keyword>
<evidence type="ECO:0000256" key="3">
    <source>
        <dbReference type="ARBA" id="ARBA00022989"/>
    </source>
</evidence>
<dbReference type="KEGG" id="crq:GCK72_021773"/>
<gene>
    <name evidence="6" type="ORF">GCK72_021773</name>
</gene>
<dbReference type="PANTHER" id="PTHR31627">
    <property type="entry name" value="SERPENTINE RECEPTOR CLASS GAMMA-RELATED"/>
    <property type="match status" value="1"/>
</dbReference>
<organism evidence="6 7">
    <name type="scientific">Caenorhabditis remanei</name>
    <name type="common">Caenorhabditis vulgaris</name>
    <dbReference type="NCBI Taxonomy" id="31234"/>
    <lineage>
        <taxon>Eukaryota</taxon>
        <taxon>Metazoa</taxon>
        <taxon>Ecdysozoa</taxon>
        <taxon>Nematoda</taxon>
        <taxon>Chromadorea</taxon>
        <taxon>Rhabditida</taxon>
        <taxon>Rhabditina</taxon>
        <taxon>Rhabditomorpha</taxon>
        <taxon>Rhabditoidea</taxon>
        <taxon>Rhabditidae</taxon>
        <taxon>Peloderinae</taxon>
        <taxon>Caenorhabditis</taxon>
    </lineage>
</organism>
<feature type="transmembrane region" description="Helical" evidence="5">
    <location>
        <begin position="59"/>
        <end position="85"/>
    </location>
</feature>
<dbReference type="EMBL" id="WUAV01000005">
    <property type="protein sequence ID" value="KAF1755204.1"/>
    <property type="molecule type" value="Genomic_DNA"/>
</dbReference>
<dbReference type="InterPro" id="IPR051119">
    <property type="entry name" value="Nematode_SR-like"/>
</dbReference>
<dbReference type="RefSeq" id="XP_003096013.2">
    <property type="nucleotide sequence ID" value="XM_003095965.2"/>
</dbReference>
<evidence type="ECO:0000256" key="4">
    <source>
        <dbReference type="ARBA" id="ARBA00023136"/>
    </source>
</evidence>
<dbReference type="GeneID" id="9808161"/>
<dbReference type="GO" id="GO:0016020">
    <property type="term" value="C:membrane"/>
    <property type="evidence" value="ECO:0007669"/>
    <property type="project" value="UniProtKB-SubCell"/>
</dbReference>
<dbReference type="AlphaFoldDB" id="A0A6A5GKG7"/>
<evidence type="ECO:0000313" key="6">
    <source>
        <dbReference type="EMBL" id="KAF1755204.1"/>
    </source>
</evidence>
<evidence type="ECO:0000256" key="5">
    <source>
        <dbReference type="SAM" id="Phobius"/>
    </source>
</evidence>
<evidence type="ECO:0000256" key="1">
    <source>
        <dbReference type="ARBA" id="ARBA00004141"/>
    </source>
</evidence>
<comment type="caution">
    <text evidence="6">The sequence shown here is derived from an EMBL/GenBank/DDBJ whole genome shotgun (WGS) entry which is preliminary data.</text>
</comment>
<sequence>MKLDALQDIIISTACFLLSSVLYLLTFIHLIKQLPKDISVPYFTFRKTRNSKLNTPTDLIIFKCAFFSFVLFTPNFAKTIVLYFATSPQIIDIGTELWFFTTELMCISSGWSLLISSSRLREEFIPDKCRKKRDNVSTMMSTMF</sequence>
<proteinExistence type="predicted"/>
<dbReference type="Proteomes" id="UP000483820">
    <property type="component" value="Chromosome V"/>
</dbReference>
<evidence type="ECO:0000256" key="2">
    <source>
        <dbReference type="ARBA" id="ARBA00022692"/>
    </source>
</evidence>
<feature type="transmembrane region" description="Helical" evidence="5">
    <location>
        <begin position="6"/>
        <end position="31"/>
    </location>
</feature>
<evidence type="ECO:0008006" key="8">
    <source>
        <dbReference type="Google" id="ProtNLM"/>
    </source>
</evidence>